<dbReference type="InterPro" id="IPR011006">
    <property type="entry name" value="CheY-like_superfamily"/>
</dbReference>
<dbReference type="RefSeq" id="WP_145345723.1">
    <property type="nucleotide sequence ID" value="NZ_CP036261.1"/>
</dbReference>
<sequence>MKRSLRIVIADDEADIRQGFRRLLCKLGCEVVGEAENGRDLIALCAAERPDLVITDVRMPEMSGIEAAKVLAKASAIPVIVVSSYERPDDEDCAFIADFLLKPTCITELRAAINKACDGAF</sequence>
<name>A0A517M0S6_9BACT</name>
<dbReference type="InterPro" id="IPR001789">
    <property type="entry name" value="Sig_transdc_resp-reg_receiver"/>
</dbReference>
<dbReference type="SMART" id="SM00448">
    <property type="entry name" value="REC"/>
    <property type="match status" value="1"/>
</dbReference>
<dbReference type="KEGG" id="ruv:EC9_26630"/>
<keyword evidence="1 2" id="KW-0597">Phosphoprotein</keyword>
<dbReference type="EMBL" id="CP036261">
    <property type="protein sequence ID" value="QDS88472.1"/>
    <property type="molecule type" value="Genomic_DNA"/>
</dbReference>
<dbReference type="InterPro" id="IPR050595">
    <property type="entry name" value="Bact_response_regulator"/>
</dbReference>
<dbReference type="PANTHER" id="PTHR44591">
    <property type="entry name" value="STRESS RESPONSE REGULATOR PROTEIN 1"/>
    <property type="match status" value="1"/>
</dbReference>
<evidence type="ECO:0000259" key="3">
    <source>
        <dbReference type="PROSITE" id="PS50110"/>
    </source>
</evidence>
<feature type="modified residue" description="4-aspartylphosphate" evidence="2">
    <location>
        <position position="56"/>
    </location>
</feature>
<dbReference type="SUPFAM" id="SSF52172">
    <property type="entry name" value="CheY-like"/>
    <property type="match status" value="1"/>
</dbReference>
<gene>
    <name evidence="4" type="primary">pdtaR_2</name>
    <name evidence="4" type="ORF">EC9_26630</name>
</gene>
<organism evidence="4 5">
    <name type="scientific">Rosistilla ulvae</name>
    <dbReference type="NCBI Taxonomy" id="1930277"/>
    <lineage>
        <taxon>Bacteria</taxon>
        <taxon>Pseudomonadati</taxon>
        <taxon>Planctomycetota</taxon>
        <taxon>Planctomycetia</taxon>
        <taxon>Pirellulales</taxon>
        <taxon>Pirellulaceae</taxon>
        <taxon>Rosistilla</taxon>
    </lineage>
</organism>
<dbReference type="PANTHER" id="PTHR44591:SF23">
    <property type="entry name" value="CHEY SUBFAMILY"/>
    <property type="match status" value="1"/>
</dbReference>
<dbReference type="Proteomes" id="UP000319557">
    <property type="component" value="Chromosome"/>
</dbReference>
<evidence type="ECO:0000256" key="2">
    <source>
        <dbReference type="PROSITE-ProRule" id="PRU00169"/>
    </source>
</evidence>
<reference evidence="4 5" key="1">
    <citation type="submission" date="2019-02" db="EMBL/GenBank/DDBJ databases">
        <title>Deep-cultivation of Planctomycetes and their phenomic and genomic characterization uncovers novel biology.</title>
        <authorList>
            <person name="Wiegand S."/>
            <person name="Jogler M."/>
            <person name="Boedeker C."/>
            <person name="Pinto D."/>
            <person name="Vollmers J."/>
            <person name="Rivas-Marin E."/>
            <person name="Kohn T."/>
            <person name="Peeters S.H."/>
            <person name="Heuer A."/>
            <person name="Rast P."/>
            <person name="Oberbeckmann S."/>
            <person name="Bunk B."/>
            <person name="Jeske O."/>
            <person name="Meyerdierks A."/>
            <person name="Storesund J.E."/>
            <person name="Kallscheuer N."/>
            <person name="Luecker S."/>
            <person name="Lage O.M."/>
            <person name="Pohl T."/>
            <person name="Merkel B.J."/>
            <person name="Hornburger P."/>
            <person name="Mueller R.-W."/>
            <person name="Bruemmer F."/>
            <person name="Labrenz M."/>
            <person name="Spormann A.M."/>
            <person name="Op den Camp H."/>
            <person name="Overmann J."/>
            <person name="Amann R."/>
            <person name="Jetten M.S.M."/>
            <person name="Mascher T."/>
            <person name="Medema M.H."/>
            <person name="Devos D.P."/>
            <person name="Kaster A.-K."/>
            <person name="Ovreas L."/>
            <person name="Rohde M."/>
            <person name="Galperin M.Y."/>
            <person name="Jogler C."/>
        </authorList>
    </citation>
    <scope>NUCLEOTIDE SEQUENCE [LARGE SCALE GENOMIC DNA]</scope>
    <source>
        <strain evidence="4 5">EC9</strain>
    </source>
</reference>
<dbReference type="GO" id="GO:0000160">
    <property type="term" value="P:phosphorelay signal transduction system"/>
    <property type="evidence" value="ECO:0007669"/>
    <property type="project" value="InterPro"/>
</dbReference>
<dbReference type="CDD" id="cd17536">
    <property type="entry name" value="REC_YesN-like"/>
    <property type="match status" value="1"/>
</dbReference>
<feature type="domain" description="Response regulatory" evidence="3">
    <location>
        <begin position="6"/>
        <end position="117"/>
    </location>
</feature>
<keyword evidence="5" id="KW-1185">Reference proteome</keyword>
<dbReference type="OrthoDB" id="9779069at2"/>
<evidence type="ECO:0000256" key="1">
    <source>
        <dbReference type="ARBA" id="ARBA00022553"/>
    </source>
</evidence>
<accession>A0A517M0S6</accession>
<dbReference type="PROSITE" id="PS50110">
    <property type="entry name" value="RESPONSE_REGULATORY"/>
    <property type="match status" value="1"/>
</dbReference>
<dbReference type="Gene3D" id="3.40.50.2300">
    <property type="match status" value="1"/>
</dbReference>
<dbReference type="Pfam" id="PF00072">
    <property type="entry name" value="Response_reg"/>
    <property type="match status" value="1"/>
</dbReference>
<evidence type="ECO:0000313" key="4">
    <source>
        <dbReference type="EMBL" id="QDS88472.1"/>
    </source>
</evidence>
<protein>
    <submittedName>
        <fullName evidence="4">Putative transcriptional regulatory protein pdtaR</fullName>
    </submittedName>
</protein>
<proteinExistence type="predicted"/>
<dbReference type="AlphaFoldDB" id="A0A517M0S6"/>
<evidence type="ECO:0000313" key="5">
    <source>
        <dbReference type="Proteomes" id="UP000319557"/>
    </source>
</evidence>